<dbReference type="SUPFAM" id="SSF52283">
    <property type="entry name" value="Formate/glycerate dehydrogenase catalytic domain-like"/>
    <property type="match status" value="1"/>
</dbReference>
<dbReference type="Pfam" id="PF00389">
    <property type="entry name" value="2-Hacid_dh"/>
    <property type="match status" value="1"/>
</dbReference>
<dbReference type="InterPro" id="IPR050418">
    <property type="entry name" value="D-iso_2-hydroxyacid_DH_PdxB"/>
</dbReference>
<dbReference type="GO" id="GO:0016616">
    <property type="term" value="F:oxidoreductase activity, acting on the CH-OH group of donors, NAD or NADP as acceptor"/>
    <property type="evidence" value="ECO:0007669"/>
    <property type="project" value="InterPro"/>
</dbReference>
<dbReference type="InterPro" id="IPR006139">
    <property type="entry name" value="D-isomer_2_OHA_DH_cat_dom"/>
</dbReference>
<dbReference type="PANTHER" id="PTHR43761">
    <property type="entry name" value="D-ISOMER SPECIFIC 2-HYDROXYACID DEHYDROGENASE FAMILY PROTEIN (AFU_ORTHOLOGUE AFUA_1G13630)"/>
    <property type="match status" value="1"/>
</dbReference>
<dbReference type="Gene3D" id="3.40.50.720">
    <property type="entry name" value="NAD(P)-binding Rossmann-like Domain"/>
    <property type="match status" value="1"/>
</dbReference>
<evidence type="ECO:0000256" key="1">
    <source>
        <dbReference type="ARBA" id="ARBA00005854"/>
    </source>
</evidence>
<organism evidence="5">
    <name type="scientific">hydrothermal vent metagenome</name>
    <dbReference type="NCBI Taxonomy" id="652676"/>
    <lineage>
        <taxon>unclassified sequences</taxon>
        <taxon>metagenomes</taxon>
        <taxon>ecological metagenomes</taxon>
    </lineage>
</organism>
<evidence type="ECO:0000256" key="2">
    <source>
        <dbReference type="ARBA" id="ARBA00023002"/>
    </source>
</evidence>
<dbReference type="PANTHER" id="PTHR43761:SF1">
    <property type="entry name" value="D-ISOMER SPECIFIC 2-HYDROXYACID DEHYDROGENASE CATALYTIC DOMAIN-CONTAINING PROTEIN-RELATED"/>
    <property type="match status" value="1"/>
</dbReference>
<accession>A0A3B0XUP9</accession>
<keyword evidence="2" id="KW-0560">Oxidoreductase</keyword>
<evidence type="ECO:0000256" key="3">
    <source>
        <dbReference type="ARBA" id="ARBA00023027"/>
    </source>
</evidence>
<proteinExistence type="inferred from homology"/>
<evidence type="ECO:0000259" key="4">
    <source>
        <dbReference type="Pfam" id="PF00389"/>
    </source>
</evidence>
<dbReference type="GO" id="GO:0051287">
    <property type="term" value="F:NAD binding"/>
    <property type="evidence" value="ECO:0007669"/>
    <property type="project" value="InterPro"/>
</dbReference>
<sequence>MNIVMVDSGQLAGEADFPEVDIKKYGWQQFVSLENAEVEERCWRTDVIISTNTPITAQVIKESFKLKLIIAAGDNTDHIDRAAADAQDIQVMNVPGITGDNATNTQVICEQVVQHINKWLKSLPDKE</sequence>
<keyword evidence="3" id="KW-0520">NAD</keyword>
<protein>
    <recommendedName>
        <fullName evidence="4">D-isomer specific 2-hydroxyacid dehydrogenase catalytic domain-containing protein</fullName>
    </recommendedName>
</protein>
<dbReference type="AlphaFoldDB" id="A0A3B0XUP9"/>
<name>A0A3B0XUP9_9ZZZZ</name>
<gene>
    <name evidence="5" type="ORF">MNBD_GAMMA09-3141</name>
</gene>
<evidence type="ECO:0000313" key="5">
    <source>
        <dbReference type="EMBL" id="VAW68490.1"/>
    </source>
</evidence>
<dbReference type="EMBL" id="UOFI01000132">
    <property type="protein sequence ID" value="VAW68490.1"/>
    <property type="molecule type" value="Genomic_DNA"/>
</dbReference>
<reference evidence="5" key="1">
    <citation type="submission" date="2018-06" db="EMBL/GenBank/DDBJ databases">
        <authorList>
            <person name="Zhirakovskaya E."/>
        </authorList>
    </citation>
    <scope>NUCLEOTIDE SEQUENCE</scope>
</reference>
<feature type="domain" description="D-isomer specific 2-hydroxyacid dehydrogenase catalytic" evidence="4">
    <location>
        <begin position="16"/>
        <end position="99"/>
    </location>
</feature>
<comment type="similarity">
    <text evidence="1">Belongs to the D-isomer specific 2-hydroxyacid dehydrogenase family.</text>
</comment>